<comment type="similarity">
    <text evidence="3 11">Belongs to the KdsC family.</text>
</comment>
<dbReference type="SFLD" id="SFLDG01136">
    <property type="entry name" value="C1.6:_Phosphoserine_Phosphatas"/>
    <property type="match status" value="1"/>
</dbReference>
<evidence type="ECO:0000256" key="8">
    <source>
        <dbReference type="ARBA" id="ARBA00022801"/>
    </source>
</evidence>
<dbReference type="InterPro" id="IPR050793">
    <property type="entry name" value="CMP-NeuNAc_synthase"/>
</dbReference>
<dbReference type="STRING" id="1760988.SAMN02949497_3565"/>
<dbReference type="GO" id="GO:0008781">
    <property type="term" value="F:N-acylneuraminate cytidylyltransferase activity"/>
    <property type="evidence" value="ECO:0007669"/>
    <property type="project" value="TreeGrafter"/>
</dbReference>
<feature type="binding site" evidence="12">
    <location>
        <position position="22"/>
    </location>
    <ligand>
        <name>Mg(2+)</name>
        <dbReference type="ChEBI" id="CHEBI:18420"/>
    </ligand>
</feature>
<dbReference type="Proteomes" id="UP000192923">
    <property type="component" value="Unassembled WGS sequence"/>
</dbReference>
<evidence type="ECO:0000256" key="1">
    <source>
        <dbReference type="ARBA" id="ARBA00000898"/>
    </source>
</evidence>
<dbReference type="GO" id="GO:0046872">
    <property type="term" value="F:metal ion binding"/>
    <property type="evidence" value="ECO:0007669"/>
    <property type="project" value="UniProtKB-UniRule"/>
</dbReference>
<evidence type="ECO:0000313" key="13">
    <source>
        <dbReference type="EMBL" id="SMF96180.1"/>
    </source>
</evidence>
<organism evidence="13 14">
    <name type="scientific">Methylomagnum ishizawai</name>
    <dbReference type="NCBI Taxonomy" id="1760988"/>
    <lineage>
        <taxon>Bacteria</taxon>
        <taxon>Pseudomonadati</taxon>
        <taxon>Pseudomonadota</taxon>
        <taxon>Gammaproteobacteria</taxon>
        <taxon>Methylococcales</taxon>
        <taxon>Methylococcaceae</taxon>
        <taxon>Methylomagnum</taxon>
    </lineage>
</organism>
<evidence type="ECO:0000256" key="7">
    <source>
        <dbReference type="ARBA" id="ARBA00022723"/>
    </source>
</evidence>
<proteinExistence type="inferred from homology"/>
<evidence type="ECO:0000256" key="3">
    <source>
        <dbReference type="ARBA" id="ARBA00005893"/>
    </source>
</evidence>
<evidence type="ECO:0000313" key="14">
    <source>
        <dbReference type="Proteomes" id="UP000192923"/>
    </source>
</evidence>
<evidence type="ECO:0000256" key="5">
    <source>
        <dbReference type="ARBA" id="ARBA00013066"/>
    </source>
</evidence>
<keyword evidence="7 11" id="KW-0479">Metal-binding</keyword>
<dbReference type="CDD" id="cd01630">
    <property type="entry name" value="HAD_KDO-like"/>
    <property type="match status" value="1"/>
</dbReference>
<dbReference type="NCBIfam" id="TIGR01670">
    <property type="entry name" value="KdsC-phosphatas"/>
    <property type="match status" value="1"/>
</dbReference>
<dbReference type="PANTHER" id="PTHR21485">
    <property type="entry name" value="HAD SUPERFAMILY MEMBERS CMAS AND KDSC"/>
    <property type="match status" value="1"/>
</dbReference>
<keyword evidence="9 11" id="KW-0460">Magnesium</keyword>
<gene>
    <name evidence="13" type="ORF">SAMN02949497_3565</name>
</gene>
<keyword evidence="11" id="KW-0448">Lipopolysaccharide biosynthesis</keyword>
<dbReference type="OrthoDB" id="9805604at2"/>
<evidence type="ECO:0000256" key="10">
    <source>
        <dbReference type="ARBA" id="ARBA00031051"/>
    </source>
</evidence>
<dbReference type="SFLD" id="SFLDS00003">
    <property type="entry name" value="Haloacid_Dehalogenase"/>
    <property type="match status" value="1"/>
</dbReference>
<dbReference type="Gene3D" id="3.40.50.1000">
    <property type="entry name" value="HAD superfamily/HAD-like"/>
    <property type="match status" value="1"/>
</dbReference>
<dbReference type="SUPFAM" id="SSF56784">
    <property type="entry name" value="HAD-like"/>
    <property type="match status" value="1"/>
</dbReference>
<comment type="subunit">
    <text evidence="4 11">Homotetramer.</text>
</comment>
<dbReference type="Pfam" id="PF08282">
    <property type="entry name" value="Hydrolase_3"/>
    <property type="match status" value="1"/>
</dbReference>
<evidence type="ECO:0000256" key="9">
    <source>
        <dbReference type="ARBA" id="ARBA00022842"/>
    </source>
</evidence>
<reference evidence="13 14" key="1">
    <citation type="submission" date="2016-12" db="EMBL/GenBank/DDBJ databases">
        <authorList>
            <person name="Song W.-J."/>
            <person name="Kurnit D.M."/>
        </authorList>
    </citation>
    <scope>NUCLEOTIDE SEQUENCE [LARGE SCALE GENOMIC DNA]</scope>
    <source>
        <strain evidence="13 14">175</strain>
    </source>
</reference>
<dbReference type="FunFam" id="3.40.50.1000:FF:000029">
    <property type="entry name" value="3-deoxy-D-manno-octulosonate 8-phosphate phosphatase KdsC"/>
    <property type="match status" value="1"/>
</dbReference>
<evidence type="ECO:0000256" key="2">
    <source>
        <dbReference type="ARBA" id="ARBA00001946"/>
    </source>
</evidence>
<dbReference type="InterPro" id="IPR036412">
    <property type="entry name" value="HAD-like_sf"/>
</dbReference>
<dbReference type="PANTHER" id="PTHR21485:SF3">
    <property type="entry name" value="N-ACYLNEURAMINATE CYTIDYLYLTRANSFERASE"/>
    <property type="match status" value="1"/>
</dbReference>
<dbReference type="GO" id="GO:0019143">
    <property type="term" value="F:3-deoxy-manno-octulosonate-8-phosphatase activity"/>
    <property type="evidence" value="ECO:0007669"/>
    <property type="project" value="UniProtKB-UniRule"/>
</dbReference>
<feature type="binding site" evidence="12">
    <location>
        <position position="24"/>
    </location>
    <ligand>
        <name>substrate</name>
    </ligand>
</feature>
<dbReference type="AlphaFoldDB" id="A0A1Y6D181"/>
<sequence>MPETARQAALQRAANIRLAIFDVDGVLTDGRLFFDSEGREYKTFHARDGLGLKLLRRSGVETAVISGRSSPIVARRMASLDIAHVHQGCEDKLAVFGRLLEELKLEPGQVAHVGDDWIDLPLLRRVGLAVAVADAHPGLREHVHWITRNPGGLGAAREVCDLIMEAQGTLRGILDRYS</sequence>
<keyword evidence="8 11" id="KW-0378">Hydrolase</keyword>
<comment type="catalytic activity">
    <reaction evidence="1 11">
        <text>3-deoxy-alpha-D-manno-2-octulosonate-8-phosphate + H2O = 3-deoxy-alpha-D-manno-oct-2-ulosonate + phosphate</text>
        <dbReference type="Rhea" id="RHEA:11500"/>
        <dbReference type="ChEBI" id="CHEBI:15377"/>
        <dbReference type="ChEBI" id="CHEBI:43474"/>
        <dbReference type="ChEBI" id="CHEBI:85985"/>
        <dbReference type="ChEBI" id="CHEBI:85986"/>
        <dbReference type="EC" id="3.1.3.45"/>
    </reaction>
</comment>
<comment type="cofactor">
    <cofactor evidence="2 11 12">
        <name>Mg(2+)</name>
        <dbReference type="ChEBI" id="CHEBI:18420"/>
    </cofactor>
</comment>
<evidence type="ECO:0000256" key="11">
    <source>
        <dbReference type="PIRNR" id="PIRNR006118"/>
    </source>
</evidence>
<protein>
    <recommendedName>
        <fullName evidence="6 11">3-deoxy-D-manno-octulosonate 8-phosphate phosphatase KdsC</fullName>
        <ecNumber evidence="5 11">3.1.3.45</ecNumber>
    </recommendedName>
    <alternativeName>
        <fullName evidence="10 11">KDO 8-P phosphatase</fullName>
    </alternativeName>
</protein>
<evidence type="ECO:0000256" key="6">
    <source>
        <dbReference type="ARBA" id="ARBA00020092"/>
    </source>
</evidence>
<evidence type="ECO:0000256" key="12">
    <source>
        <dbReference type="PIRSR" id="PIRSR006118-2"/>
    </source>
</evidence>
<name>A0A1Y6D181_9GAMM</name>
<evidence type="ECO:0000256" key="4">
    <source>
        <dbReference type="ARBA" id="ARBA00011881"/>
    </source>
</evidence>
<comment type="function">
    <text evidence="11">Catalyzes the hydrolysis of 3-deoxy-D-manno-octulosonate 8-phosphate (KDO 8-P) to 3-deoxy-D-manno-octulosonate (KDO) and inorganic phosphate.</text>
</comment>
<dbReference type="EC" id="3.1.3.45" evidence="5 11"/>
<dbReference type="PIRSF" id="PIRSF006118">
    <property type="entry name" value="KDO8-P_Ptase"/>
    <property type="match status" value="1"/>
</dbReference>
<accession>A0A1Y6D181</accession>
<keyword evidence="14" id="KW-1185">Reference proteome</keyword>
<dbReference type="InterPro" id="IPR010023">
    <property type="entry name" value="KdsC_fam"/>
</dbReference>
<dbReference type="GO" id="GO:0009103">
    <property type="term" value="P:lipopolysaccharide biosynthetic process"/>
    <property type="evidence" value="ECO:0007669"/>
    <property type="project" value="UniProtKB-UniRule"/>
</dbReference>
<dbReference type="EMBL" id="FXAM01000001">
    <property type="protein sequence ID" value="SMF96180.1"/>
    <property type="molecule type" value="Genomic_DNA"/>
</dbReference>
<dbReference type="InterPro" id="IPR023214">
    <property type="entry name" value="HAD_sf"/>
</dbReference>
<feature type="binding site" evidence="12">
    <location>
        <position position="115"/>
    </location>
    <ligand>
        <name>Mg(2+)</name>
        <dbReference type="ChEBI" id="CHEBI:18420"/>
    </ligand>
</feature>
<dbReference type="SFLD" id="SFLDG01138">
    <property type="entry name" value="C1.6.2:_Deoxy-d-mannose-octulo"/>
    <property type="match status" value="1"/>
</dbReference>
<dbReference type="RefSeq" id="WP_085215021.1">
    <property type="nucleotide sequence ID" value="NZ_FXAM01000001.1"/>
</dbReference>